<name>A0A7X6MZL1_9STRE</name>
<evidence type="ECO:0000259" key="1">
    <source>
        <dbReference type="Pfam" id="PF18218"/>
    </source>
</evidence>
<proteinExistence type="predicted"/>
<comment type="caution">
    <text evidence="2">The sequence shown here is derived from an EMBL/GenBank/DDBJ whole genome shotgun (WGS) entry which is preliminary data.</text>
</comment>
<dbReference type="EMBL" id="JAAXPR010000031">
    <property type="protein sequence ID" value="NKZ21315.1"/>
    <property type="molecule type" value="Genomic_DNA"/>
</dbReference>
<dbReference type="PROSITE" id="PS51257">
    <property type="entry name" value="PROKAR_LIPOPROTEIN"/>
    <property type="match status" value="1"/>
</dbReference>
<dbReference type="RefSeq" id="WP_168550043.1">
    <property type="nucleotide sequence ID" value="NZ_JAAXPR010000031.1"/>
</dbReference>
<organism evidence="2 3">
    <name type="scientific">Streptococcus ovuberis</name>
    <dbReference type="NCBI Taxonomy" id="1936207"/>
    <lineage>
        <taxon>Bacteria</taxon>
        <taxon>Bacillati</taxon>
        <taxon>Bacillota</taxon>
        <taxon>Bacilli</taxon>
        <taxon>Lactobacillales</taxon>
        <taxon>Streptococcaceae</taxon>
        <taxon>Streptococcus</taxon>
    </lineage>
</organism>
<keyword evidence="2" id="KW-0449">Lipoprotein</keyword>
<evidence type="ECO:0000313" key="2">
    <source>
        <dbReference type="EMBL" id="NKZ21315.1"/>
    </source>
</evidence>
<dbReference type="Proteomes" id="UP000522720">
    <property type="component" value="Unassembled WGS sequence"/>
</dbReference>
<dbReference type="AlphaFoldDB" id="A0A7X6MZL1"/>
<sequence>MRKILFSLVVLFGICTLVACRLVDNKTIAFHDQSFNQFTYKGNDYTIMNQIVDENDLGTVKESFFKTLVIDRNSQKVVTKSNSDTVSLAYSGLYNFSDGLAISINDSYYKVSLSSDVQSNNEMLGLEEFNNNSEGGELAIDPSDCRIVKFNSNKFRISSDIVSDDKLKEFLGVIADSKTFILNTGQEISKSELNKIDYSGSNSNEKREVWDYGEVYLLAEEGTIAVEINNEFRIARIE</sequence>
<evidence type="ECO:0000313" key="3">
    <source>
        <dbReference type="Proteomes" id="UP000522720"/>
    </source>
</evidence>
<dbReference type="NCBIfam" id="NF033433">
    <property type="entry name" value="NisI_immun_dup"/>
    <property type="match status" value="2"/>
</dbReference>
<keyword evidence="3" id="KW-1185">Reference proteome</keyword>
<protein>
    <submittedName>
        <fullName evidence="2">NisI/SpaI family lantibiotic immunity lipoprotein</fullName>
    </submittedName>
</protein>
<dbReference type="Gene3D" id="2.170.150.60">
    <property type="match status" value="2"/>
</dbReference>
<dbReference type="InterPro" id="IPR040876">
    <property type="entry name" value="Spa1_C"/>
</dbReference>
<accession>A0A7X6MZL1</accession>
<dbReference type="Pfam" id="PF18218">
    <property type="entry name" value="Spa1_C"/>
    <property type="match status" value="1"/>
</dbReference>
<gene>
    <name evidence="2" type="ORF">HF992_10900</name>
</gene>
<feature type="domain" description="Lantibiotic immunity protein Spa1 C-terminal" evidence="1">
    <location>
        <begin position="140"/>
        <end position="235"/>
    </location>
</feature>
<reference evidence="2 3" key="1">
    <citation type="submission" date="2020-04" db="EMBL/GenBank/DDBJ databases">
        <title>MicrobeNet Type strains.</title>
        <authorList>
            <person name="Nicholson A.C."/>
        </authorList>
    </citation>
    <scope>NUCLEOTIDE SEQUENCE [LARGE SCALE GENOMIC DNA]</scope>
    <source>
        <strain evidence="2 3">CCUG 69612</strain>
    </source>
</reference>